<name>A0A0G2GCD9_PHACM</name>
<dbReference type="PANTHER" id="PTHR28155:SF1">
    <property type="entry name" value="DNA-DIRECTED RNA POLYMERASE I SUBUNIT RPA34.5-DOMAIN-CONTAINING PROTEIN"/>
    <property type="match status" value="1"/>
</dbReference>
<reference evidence="2 3" key="2">
    <citation type="submission" date="2015-05" db="EMBL/GenBank/DDBJ databases">
        <authorList>
            <person name="Morales-Cruz A."/>
            <person name="Amrine K.C."/>
            <person name="Cantu D."/>
        </authorList>
    </citation>
    <scope>NUCLEOTIDE SEQUENCE [LARGE SCALE GENOMIC DNA]</scope>
    <source>
        <strain evidence="2">UCRPC4</strain>
    </source>
</reference>
<accession>A0A0G2GCD9</accession>
<feature type="region of interest" description="Disordered" evidence="1">
    <location>
        <begin position="221"/>
        <end position="328"/>
    </location>
</feature>
<protein>
    <recommendedName>
        <fullName evidence="4">Rna polymerase i subunit</fullName>
    </recommendedName>
</protein>
<dbReference type="EMBL" id="LCWF01000210">
    <property type="protein sequence ID" value="KKY14755.1"/>
    <property type="molecule type" value="Genomic_DNA"/>
</dbReference>
<dbReference type="OrthoDB" id="76224at2759"/>
<feature type="region of interest" description="Disordered" evidence="1">
    <location>
        <begin position="1"/>
        <end position="95"/>
    </location>
</feature>
<feature type="compositionally biased region" description="Low complexity" evidence="1">
    <location>
        <begin position="16"/>
        <end position="49"/>
    </location>
</feature>
<comment type="caution">
    <text evidence="2">The sequence shown here is derived from an EMBL/GenBank/DDBJ whole genome shotgun (WGS) entry which is preliminary data.</text>
</comment>
<sequence length="328" mass="35404">MLSKELVSDSSDSEDAQSSSSGATSSASNQSSSNTSSSKDGATSSSGDSSSDEENVQNQSPAEARTPSTTKSSLKPKGPPSVVGSIPSQPYEAPRGFHKINQNAFTASSPALKLLSNIGDKQVWHITAPASLPMSTLETFSIGAIGKDTTILSHQGRKYGIAKIKASSSECDCFLLPTSEGCFTQQPFNFSQNYQIYEMPRETDTEHITIDNIPTTATTVVPGKYAKPVRKQPPGLRMRYKPFGTDDGPGEGVSSDQSEPEAPRKKHKRHHKRNQGLEEPIVVDVDAPIIPVDSPSSQAPEETLTKKSKDKKSKKGHKDEKDRKKNRK</sequence>
<proteinExistence type="predicted"/>
<evidence type="ECO:0000313" key="2">
    <source>
        <dbReference type="EMBL" id="KKY14755.1"/>
    </source>
</evidence>
<gene>
    <name evidence="2" type="ORF">UCRPC4_g06647</name>
</gene>
<evidence type="ECO:0008006" key="4">
    <source>
        <dbReference type="Google" id="ProtNLM"/>
    </source>
</evidence>
<dbReference type="Gene3D" id="6.20.250.70">
    <property type="match status" value="1"/>
</dbReference>
<organism evidence="2 3">
    <name type="scientific">Phaeomoniella chlamydospora</name>
    <name type="common">Phaeoacremonium chlamydosporum</name>
    <dbReference type="NCBI Taxonomy" id="158046"/>
    <lineage>
        <taxon>Eukaryota</taxon>
        <taxon>Fungi</taxon>
        <taxon>Dikarya</taxon>
        <taxon>Ascomycota</taxon>
        <taxon>Pezizomycotina</taxon>
        <taxon>Eurotiomycetes</taxon>
        <taxon>Chaetothyriomycetidae</taxon>
        <taxon>Phaeomoniellales</taxon>
        <taxon>Phaeomoniellaceae</taxon>
        <taxon>Phaeomoniella</taxon>
    </lineage>
</organism>
<dbReference type="AlphaFoldDB" id="A0A0G2GCD9"/>
<dbReference type="Proteomes" id="UP000053317">
    <property type="component" value="Unassembled WGS sequence"/>
</dbReference>
<feature type="compositionally biased region" description="Basic and acidic residues" evidence="1">
    <location>
        <begin position="317"/>
        <end position="328"/>
    </location>
</feature>
<dbReference type="Pfam" id="PF08208">
    <property type="entry name" value="RNA_polI_A34"/>
    <property type="match status" value="1"/>
</dbReference>
<dbReference type="InterPro" id="IPR013240">
    <property type="entry name" value="DNA-dir_RNA_pol1_su_RPA34"/>
</dbReference>
<dbReference type="PANTHER" id="PTHR28155">
    <property type="entry name" value="ACR243WP"/>
    <property type="match status" value="1"/>
</dbReference>
<evidence type="ECO:0000313" key="3">
    <source>
        <dbReference type="Proteomes" id="UP000053317"/>
    </source>
</evidence>
<evidence type="ECO:0000256" key="1">
    <source>
        <dbReference type="SAM" id="MobiDB-lite"/>
    </source>
</evidence>
<feature type="compositionally biased region" description="Basic residues" evidence="1">
    <location>
        <begin position="264"/>
        <end position="274"/>
    </location>
</feature>
<dbReference type="InterPro" id="IPR053263">
    <property type="entry name" value="Euk_RPA34_RNAP_subunit"/>
</dbReference>
<feature type="compositionally biased region" description="Polar residues" evidence="1">
    <location>
        <begin position="56"/>
        <end position="73"/>
    </location>
</feature>
<keyword evidence="3" id="KW-1185">Reference proteome</keyword>
<dbReference type="GO" id="GO:0006360">
    <property type="term" value="P:transcription by RNA polymerase I"/>
    <property type="evidence" value="ECO:0007669"/>
    <property type="project" value="InterPro"/>
</dbReference>
<feature type="compositionally biased region" description="Low complexity" evidence="1">
    <location>
        <begin position="280"/>
        <end position="293"/>
    </location>
</feature>
<reference evidence="2 3" key="1">
    <citation type="submission" date="2015-05" db="EMBL/GenBank/DDBJ databases">
        <title>Distinctive expansion of gene families associated with plant cell wall degradation and secondary metabolism in the genomes of grapevine trunk pathogens.</title>
        <authorList>
            <person name="Lawrence D.P."/>
            <person name="Travadon R."/>
            <person name="Rolshausen P.E."/>
            <person name="Baumgartner K."/>
        </authorList>
    </citation>
    <scope>NUCLEOTIDE SEQUENCE [LARGE SCALE GENOMIC DNA]</scope>
    <source>
        <strain evidence="2">UCRPC4</strain>
    </source>
</reference>
<feature type="compositionally biased region" description="Basic residues" evidence="1">
    <location>
        <begin position="306"/>
        <end position="316"/>
    </location>
</feature>